<dbReference type="VEuPathDB" id="TriTrypDB:TRSC58_03073"/>
<dbReference type="EMBL" id="AUPL01003073">
    <property type="protein sequence ID" value="ESL09210.1"/>
    <property type="molecule type" value="Genomic_DNA"/>
</dbReference>
<reference evidence="1 2" key="1">
    <citation type="submission" date="2013-07" db="EMBL/GenBank/DDBJ databases">
        <authorList>
            <person name="Stoco P.H."/>
            <person name="Wagner G."/>
            <person name="Gerber A."/>
            <person name="Zaha A."/>
            <person name="Thompson C."/>
            <person name="Bartholomeu D.C."/>
            <person name="Luckemeyer D.D."/>
            <person name="Bahia D."/>
            <person name="Loreto E."/>
            <person name="Prestes E.B."/>
            <person name="Lima F.M."/>
            <person name="Rodrigues-Luiz G."/>
            <person name="Vallejo G.A."/>
            <person name="Filho J.F."/>
            <person name="Monteiro K.M."/>
            <person name="Tyler K.M."/>
            <person name="de Almeida L.G."/>
            <person name="Ortiz M.F."/>
            <person name="Siervo M.A."/>
            <person name="de Moraes M.H."/>
            <person name="Cunha O.L."/>
            <person name="Mendonca-Neto R."/>
            <person name="Silva R."/>
            <person name="Teixeira S.M."/>
            <person name="Murta S.M."/>
            <person name="Sincero T.C."/>
            <person name="Mendes T.A."/>
            <person name="Urmenyi T.P."/>
            <person name="Silva V.G."/>
            <person name="da Rocha W.D."/>
            <person name="Andersson B."/>
            <person name="Romanha A.J."/>
            <person name="Steindel M."/>
            <person name="de Vasconcelos A.T."/>
            <person name="Grisard E.C."/>
        </authorList>
    </citation>
    <scope>NUCLEOTIDE SEQUENCE [LARGE SCALE GENOMIC DNA]</scope>
    <source>
        <strain evidence="1 2">SC58</strain>
    </source>
</reference>
<evidence type="ECO:0000313" key="2">
    <source>
        <dbReference type="Proteomes" id="UP000031737"/>
    </source>
</evidence>
<organism evidence="1 2">
    <name type="scientific">Trypanosoma rangeli SC58</name>
    <dbReference type="NCBI Taxonomy" id="429131"/>
    <lineage>
        <taxon>Eukaryota</taxon>
        <taxon>Discoba</taxon>
        <taxon>Euglenozoa</taxon>
        <taxon>Kinetoplastea</taxon>
        <taxon>Metakinetoplastina</taxon>
        <taxon>Trypanosomatida</taxon>
        <taxon>Trypanosomatidae</taxon>
        <taxon>Trypanosoma</taxon>
        <taxon>Herpetosoma</taxon>
    </lineage>
</organism>
<keyword evidence="2" id="KW-1185">Reference proteome</keyword>
<dbReference type="AlphaFoldDB" id="A0A061J4G6"/>
<sequence>MPGAAQGHSTMLQGLGPTSFNWHGSIPTAQADTHFEPNFRHFDFFLDTQAMPDEALAERVYKVPEGESHWHLRTFWGQNLRCMPVVITSIPGAGFVNFFYTRFLNRTGTSIRWSFWKCYVVIFAWNNLTKFVARERYFQRDFQRNQLYSFDEMRDQRDKQRVREALYEKQFVKNPIAEYRVKAWQVAERFA</sequence>
<name>A0A061J4G6_TRYRA</name>
<dbReference type="OrthoDB" id="240666at2759"/>
<protein>
    <submittedName>
        <fullName evidence="1">Uncharacterized protein</fullName>
    </submittedName>
</protein>
<gene>
    <name evidence="1" type="ORF">TRSC58_03073</name>
</gene>
<evidence type="ECO:0000313" key="1">
    <source>
        <dbReference type="EMBL" id="ESL09210.1"/>
    </source>
</evidence>
<dbReference type="Proteomes" id="UP000031737">
    <property type="component" value="Unassembled WGS sequence"/>
</dbReference>
<proteinExistence type="predicted"/>
<accession>A0A061J4G6</accession>
<comment type="caution">
    <text evidence="1">The sequence shown here is derived from an EMBL/GenBank/DDBJ whole genome shotgun (WGS) entry which is preliminary data.</text>
</comment>